<dbReference type="GO" id="GO:0005829">
    <property type="term" value="C:cytosol"/>
    <property type="evidence" value="ECO:0007669"/>
    <property type="project" value="TreeGrafter"/>
</dbReference>
<dbReference type="KEGG" id="ptkz:JDV02_003687"/>
<evidence type="ECO:0008006" key="13">
    <source>
        <dbReference type="Google" id="ProtNLM"/>
    </source>
</evidence>
<organism evidence="11 12">
    <name type="scientific">Purpureocillium takamizusanense</name>
    <dbReference type="NCBI Taxonomy" id="2060973"/>
    <lineage>
        <taxon>Eukaryota</taxon>
        <taxon>Fungi</taxon>
        <taxon>Dikarya</taxon>
        <taxon>Ascomycota</taxon>
        <taxon>Pezizomycotina</taxon>
        <taxon>Sordariomycetes</taxon>
        <taxon>Hypocreomycetidae</taxon>
        <taxon>Hypocreales</taxon>
        <taxon>Ophiocordycipitaceae</taxon>
        <taxon>Purpureocillium</taxon>
    </lineage>
</organism>
<sequence length="310" mass="34371">MAHHRPRRCAQQHEDAPGAAIFSPSVARIAASAARDWAYVDSWLASKLPAGRPPPSFERNTHTLKALLSLSAYNETADEERLLLARVDNASLDELRIHCQPPQQSLKAHMLAAVEDGMPKEGAHALTSLARLSVSAKDFKADPQGLTRPVVALQASLFDTEQMAARVDSFRHHAERVAEEAAILLHSLQDQSYLPASDMAKRNLELQRNIKVASSTLPPEHADRAPAADTSSPPQPSVEDVAEQERRLLELLKRRRELEQQMSAFVGLPSDPDMARSEVDALRRHLRTITSHRDAAFEGLMDRDSHLNRP</sequence>
<dbReference type="OrthoDB" id="5372507at2759"/>
<keyword evidence="7" id="KW-0175">Coiled coil</keyword>
<dbReference type="GO" id="GO:0005819">
    <property type="term" value="C:spindle"/>
    <property type="evidence" value="ECO:0007669"/>
    <property type="project" value="UniProtKB-SubCell"/>
</dbReference>
<evidence type="ECO:0000256" key="3">
    <source>
        <dbReference type="ARBA" id="ARBA00022490"/>
    </source>
</evidence>
<dbReference type="GO" id="GO:0051301">
    <property type="term" value="P:cell division"/>
    <property type="evidence" value="ECO:0007669"/>
    <property type="project" value="UniProtKB-KW"/>
</dbReference>
<dbReference type="InterPro" id="IPR026243">
    <property type="entry name" value="HAUS1"/>
</dbReference>
<evidence type="ECO:0000256" key="6">
    <source>
        <dbReference type="ARBA" id="ARBA00022776"/>
    </source>
</evidence>
<dbReference type="GO" id="GO:0051225">
    <property type="term" value="P:spindle assembly"/>
    <property type="evidence" value="ECO:0007669"/>
    <property type="project" value="InterPro"/>
</dbReference>
<evidence type="ECO:0000313" key="12">
    <source>
        <dbReference type="Proteomes" id="UP000829364"/>
    </source>
</evidence>
<keyword evidence="8" id="KW-0206">Cytoskeleton</keyword>
<evidence type="ECO:0000313" key="11">
    <source>
        <dbReference type="EMBL" id="UNI17335.1"/>
    </source>
</evidence>
<keyword evidence="9" id="KW-0131">Cell cycle</keyword>
<comment type="similarity">
    <text evidence="2">Belongs to the HAUS1 family.</text>
</comment>
<evidence type="ECO:0000256" key="10">
    <source>
        <dbReference type="SAM" id="MobiDB-lite"/>
    </source>
</evidence>
<keyword evidence="3" id="KW-0963">Cytoplasm</keyword>
<keyword evidence="12" id="KW-1185">Reference proteome</keyword>
<dbReference type="GeneID" id="72065643"/>
<accession>A0A9Q8QCW0</accession>
<dbReference type="RefSeq" id="XP_047840816.1">
    <property type="nucleotide sequence ID" value="XM_047984841.1"/>
</dbReference>
<keyword evidence="4" id="KW-0132">Cell division</keyword>
<reference evidence="11" key="1">
    <citation type="submission" date="2021-11" db="EMBL/GenBank/DDBJ databases">
        <title>Purpureocillium_takamizusanense_genome.</title>
        <authorList>
            <person name="Nguyen N.-H."/>
        </authorList>
    </citation>
    <scope>NUCLEOTIDE SEQUENCE</scope>
    <source>
        <strain evidence="11">PT3</strain>
    </source>
</reference>
<evidence type="ECO:0000256" key="8">
    <source>
        <dbReference type="ARBA" id="ARBA00023212"/>
    </source>
</evidence>
<gene>
    <name evidence="11" type="ORF">JDV02_003687</name>
</gene>
<evidence type="ECO:0000256" key="9">
    <source>
        <dbReference type="ARBA" id="ARBA00023306"/>
    </source>
</evidence>
<dbReference type="EMBL" id="CP086356">
    <property type="protein sequence ID" value="UNI17335.1"/>
    <property type="molecule type" value="Genomic_DNA"/>
</dbReference>
<evidence type="ECO:0000256" key="2">
    <source>
        <dbReference type="ARBA" id="ARBA00005479"/>
    </source>
</evidence>
<evidence type="ECO:0000256" key="5">
    <source>
        <dbReference type="ARBA" id="ARBA00022701"/>
    </source>
</evidence>
<evidence type="ECO:0000256" key="1">
    <source>
        <dbReference type="ARBA" id="ARBA00004186"/>
    </source>
</evidence>
<dbReference type="AlphaFoldDB" id="A0A9Q8QCW0"/>
<comment type="subcellular location">
    <subcellularLocation>
        <location evidence="1">Cytoplasm</location>
        <location evidence="1">Cytoskeleton</location>
        <location evidence="1">Spindle</location>
    </subcellularLocation>
</comment>
<evidence type="ECO:0000256" key="7">
    <source>
        <dbReference type="ARBA" id="ARBA00023054"/>
    </source>
</evidence>
<dbReference type="GO" id="GO:0005874">
    <property type="term" value="C:microtubule"/>
    <property type="evidence" value="ECO:0007669"/>
    <property type="project" value="UniProtKB-KW"/>
</dbReference>
<dbReference type="PANTHER" id="PTHR31570">
    <property type="entry name" value="HAUS AUGMIN-LIKE COMPLEX SUBUNIT 1"/>
    <property type="match status" value="1"/>
</dbReference>
<dbReference type="GO" id="GO:0070652">
    <property type="term" value="C:HAUS complex"/>
    <property type="evidence" value="ECO:0007669"/>
    <property type="project" value="InterPro"/>
</dbReference>
<feature type="region of interest" description="Disordered" evidence="10">
    <location>
        <begin position="214"/>
        <end position="242"/>
    </location>
</feature>
<keyword evidence="5" id="KW-0493">Microtubule</keyword>
<dbReference type="Proteomes" id="UP000829364">
    <property type="component" value="Chromosome 3"/>
</dbReference>
<dbReference type="PANTHER" id="PTHR31570:SF1">
    <property type="entry name" value="HAUS AUGMIN-LIKE COMPLEX SUBUNIT 1"/>
    <property type="match status" value="1"/>
</dbReference>
<keyword evidence="6" id="KW-0498">Mitosis</keyword>
<evidence type="ECO:0000256" key="4">
    <source>
        <dbReference type="ARBA" id="ARBA00022618"/>
    </source>
</evidence>
<proteinExistence type="inferred from homology"/>
<name>A0A9Q8QCW0_9HYPO</name>
<protein>
    <recommendedName>
        <fullName evidence="13">HAUS augmin-like complex subunit 1</fullName>
    </recommendedName>
</protein>